<proteinExistence type="predicted"/>
<protein>
    <submittedName>
        <fullName evidence="1">Uncharacterized protein</fullName>
    </submittedName>
</protein>
<evidence type="ECO:0000313" key="1">
    <source>
        <dbReference type="EMBL" id="MBE0358374.1"/>
    </source>
</evidence>
<accession>A0ABR9DYW7</accession>
<dbReference type="Proteomes" id="UP000648482">
    <property type="component" value="Unassembled WGS sequence"/>
</dbReference>
<name>A0ABR9DYW7_9GAMM</name>
<comment type="caution">
    <text evidence="1">The sequence shown here is derived from an EMBL/GenBank/DDBJ whole genome shotgun (WGS) entry which is preliminary data.</text>
</comment>
<dbReference type="EMBL" id="AQGU01000022">
    <property type="protein sequence ID" value="MBE0358374.1"/>
    <property type="molecule type" value="Genomic_DNA"/>
</dbReference>
<evidence type="ECO:0000313" key="2">
    <source>
        <dbReference type="Proteomes" id="UP000648482"/>
    </source>
</evidence>
<organism evidence="1 2">
    <name type="scientific">Pseudoalteromonas aliena SW19</name>
    <dbReference type="NCBI Taxonomy" id="1314866"/>
    <lineage>
        <taxon>Bacteria</taxon>
        <taxon>Pseudomonadati</taxon>
        <taxon>Pseudomonadota</taxon>
        <taxon>Gammaproteobacteria</taxon>
        <taxon>Alteromonadales</taxon>
        <taxon>Pseudoalteromonadaceae</taxon>
        <taxon>Pseudoalteromonas</taxon>
    </lineage>
</organism>
<sequence>MFYLLAENLSFFIMPTSSKTQMQLVFLAIKKGASSLLVN</sequence>
<reference evidence="1 2" key="1">
    <citation type="submission" date="2015-06" db="EMBL/GenBank/DDBJ databases">
        <title>Genome sequence of Pseudoalteromonas aliena.</title>
        <authorList>
            <person name="Xie B.-B."/>
            <person name="Rong J.-C."/>
            <person name="Qin Q.-L."/>
            <person name="Zhang Y.-Z."/>
        </authorList>
    </citation>
    <scope>NUCLEOTIDE SEQUENCE [LARGE SCALE GENOMIC DNA]</scope>
    <source>
        <strain evidence="1 2">SW19</strain>
    </source>
</reference>
<keyword evidence="2" id="KW-1185">Reference proteome</keyword>
<gene>
    <name evidence="1" type="ORF">PALI_a1639</name>
</gene>